<evidence type="ECO:0000313" key="2">
    <source>
        <dbReference type="EMBL" id="GMI24988.1"/>
    </source>
</evidence>
<evidence type="ECO:0000256" key="1">
    <source>
        <dbReference type="SAM" id="MobiDB-lite"/>
    </source>
</evidence>
<proteinExistence type="predicted"/>
<organism evidence="2 3">
    <name type="scientific">Tetraparma gracilis</name>
    <dbReference type="NCBI Taxonomy" id="2962635"/>
    <lineage>
        <taxon>Eukaryota</taxon>
        <taxon>Sar</taxon>
        <taxon>Stramenopiles</taxon>
        <taxon>Ochrophyta</taxon>
        <taxon>Bolidophyceae</taxon>
        <taxon>Parmales</taxon>
        <taxon>Triparmaceae</taxon>
        <taxon>Tetraparma</taxon>
    </lineage>
</organism>
<accession>A0ABQ6MES2</accession>
<gene>
    <name evidence="2" type="ORF">TeGR_g7981</name>
</gene>
<name>A0ABQ6MES2_9STRA</name>
<evidence type="ECO:0000313" key="3">
    <source>
        <dbReference type="Proteomes" id="UP001165060"/>
    </source>
</evidence>
<sequence length="90" mass="9768">MRSKPAVNYAAHTGSDDSDAKDSDEEMETAARYQTEKNARAPVPPAPAPPAPDPPAAPEHSCCEAGCGFMGWTRWDLDEHTESVHNFIDL</sequence>
<dbReference type="Proteomes" id="UP001165060">
    <property type="component" value="Unassembled WGS sequence"/>
</dbReference>
<keyword evidence="3" id="KW-1185">Reference proteome</keyword>
<protein>
    <submittedName>
        <fullName evidence="2">Uncharacterized protein</fullName>
    </submittedName>
</protein>
<dbReference type="EMBL" id="BRYB01004057">
    <property type="protein sequence ID" value="GMI24988.1"/>
    <property type="molecule type" value="Genomic_DNA"/>
</dbReference>
<feature type="region of interest" description="Disordered" evidence="1">
    <location>
        <begin position="1"/>
        <end position="59"/>
    </location>
</feature>
<reference evidence="2 3" key="1">
    <citation type="journal article" date="2023" name="Commun. Biol.">
        <title>Genome analysis of Parmales, the sister group of diatoms, reveals the evolutionary specialization of diatoms from phago-mixotrophs to photoautotrophs.</title>
        <authorList>
            <person name="Ban H."/>
            <person name="Sato S."/>
            <person name="Yoshikawa S."/>
            <person name="Yamada K."/>
            <person name="Nakamura Y."/>
            <person name="Ichinomiya M."/>
            <person name="Sato N."/>
            <person name="Blanc-Mathieu R."/>
            <person name="Endo H."/>
            <person name="Kuwata A."/>
            <person name="Ogata H."/>
        </authorList>
    </citation>
    <scope>NUCLEOTIDE SEQUENCE [LARGE SCALE GENOMIC DNA]</scope>
</reference>
<feature type="compositionally biased region" description="Pro residues" evidence="1">
    <location>
        <begin position="42"/>
        <end position="57"/>
    </location>
</feature>
<comment type="caution">
    <text evidence="2">The sequence shown here is derived from an EMBL/GenBank/DDBJ whole genome shotgun (WGS) entry which is preliminary data.</text>
</comment>